<protein>
    <submittedName>
        <fullName evidence="1">Uncharacterized protein</fullName>
    </submittedName>
</protein>
<evidence type="ECO:0000313" key="1">
    <source>
        <dbReference type="EMBL" id="KAH6944532.1"/>
    </source>
</evidence>
<dbReference type="EMBL" id="CM023481">
    <property type="protein sequence ID" value="KAH6944532.1"/>
    <property type="molecule type" value="Genomic_DNA"/>
</dbReference>
<name>A0ACB7TDZ9_HYAAI</name>
<dbReference type="Proteomes" id="UP000821845">
    <property type="component" value="Chromosome 1"/>
</dbReference>
<accession>A0ACB7TDZ9</accession>
<comment type="caution">
    <text evidence="1">The sequence shown here is derived from an EMBL/GenBank/DDBJ whole genome shotgun (WGS) entry which is preliminary data.</text>
</comment>
<reference evidence="1" key="1">
    <citation type="submission" date="2020-05" db="EMBL/GenBank/DDBJ databases">
        <title>Large-scale comparative analyses of tick genomes elucidate their genetic diversity and vector capacities.</title>
        <authorList>
            <person name="Jia N."/>
            <person name="Wang J."/>
            <person name="Shi W."/>
            <person name="Du L."/>
            <person name="Sun Y."/>
            <person name="Zhan W."/>
            <person name="Jiang J."/>
            <person name="Wang Q."/>
            <person name="Zhang B."/>
            <person name="Ji P."/>
            <person name="Sakyi L.B."/>
            <person name="Cui X."/>
            <person name="Yuan T."/>
            <person name="Jiang B."/>
            <person name="Yang W."/>
            <person name="Lam T.T.-Y."/>
            <person name="Chang Q."/>
            <person name="Ding S."/>
            <person name="Wang X."/>
            <person name="Zhu J."/>
            <person name="Ruan X."/>
            <person name="Zhao L."/>
            <person name="Wei J."/>
            <person name="Que T."/>
            <person name="Du C."/>
            <person name="Cheng J."/>
            <person name="Dai P."/>
            <person name="Han X."/>
            <person name="Huang E."/>
            <person name="Gao Y."/>
            <person name="Liu J."/>
            <person name="Shao H."/>
            <person name="Ye R."/>
            <person name="Li L."/>
            <person name="Wei W."/>
            <person name="Wang X."/>
            <person name="Wang C."/>
            <person name="Yang T."/>
            <person name="Huo Q."/>
            <person name="Li W."/>
            <person name="Guo W."/>
            <person name="Chen H."/>
            <person name="Zhou L."/>
            <person name="Ni X."/>
            <person name="Tian J."/>
            <person name="Zhou Y."/>
            <person name="Sheng Y."/>
            <person name="Liu T."/>
            <person name="Pan Y."/>
            <person name="Xia L."/>
            <person name="Li J."/>
            <person name="Zhao F."/>
            <person name="Cao W."/>
        </authorList>
    </citation>
    <scope>NUCLEOTIDE SEQUENCE</scope>
    <source>
        <strain evidence="1">Hyas-2018</strain>
    </source>
</reference>
<organism evidence="1 2">
    <name type="scientific">Hyalomma asiaticum</name>
    <name type="common">Tick</name>
    <dbReference type="NCBI Taxonomy" id="266040"/>
    <lineage>
        <taxon>Eukaryota</taxon>
        <taxon>Metazoa</taxon>
        <taxon>Ecdysozoa</taxon>
        <taxon>Arthropoda</taxon>
        <taxon>Chelicerata</taxon>
        <taxon>Arachnida</taxon>
        <taxon>Acari</taxon>
        <taxon>Parasitiformes</taxon>
        <taxon>Ixodida</taxon>
        <taxon>Ixodoidea</taxon>
        <taxon>Ixodidae</taxon>
        <taxon>Hyalomminae</taxon>
        <taxon>Hyalomma</taxon>
    </lineage>
</organism>
<sequence length="109" mass="11775">MPSRKRKALSTQTRAHKACSCCSDQREKEERVHRGPTAGPLAQCQPARTVVLGAKGGPHCVHDGGARATGLVRNNLPRQGGRLLRWAEPVVLRQGAHRVTVRGPGPGFR</sequence>
<evidence type="ECO:0000313" key="2">
    <source>
        <dbReference type="Proteomes" id="UP000821845"/>
    </source>
</evidence>
<gene>
    <name evidence="1" type="ORF">HPB50_003822</name>
</gene>
<keyword evidence="2" id="KW-1185">Reference proteome</keyword>
<proteinExistence type="predicted"/>